<accession>H3ZPV8</accession>
<dbReference type="STRING" id="523849.OCC_04822"/>
<dbReference type="AlphaFoldDB" id="H3ZPV8"/>
<reference evidence="1 2" key="1">
    <citation type="journal article" date="2012" name="J. Bacteriol.">
        <title>Genome sequence of the model hyperthermophilic archaeon Thermococcus litoralis NS-C.</title>
        <authorList>
            <person name="Gardner A.F."/>
            <person name="Kumar S."/>
            <person name="Perler F.B."/>
        </authorList>
    </citation>
    <scope>NUCLEOTIDE SEQUENCE [LARGE SCALE GENOMIC DNA]</scope>
    <source>
        <strain evidence="2">ATCC 51850 / DSM 5473 / JCM 8560 / NS-C</strain>
    </source>
</reference>
<name>H3ZPV8_THELN</name>
<protein>
    <submittedName>
        <fullName evidence="1">Uncharacterized protein</fullName>
    </submittedName>
</protein>
<evidence type="ECO:0000313" key="2">
    <source>
        <dbReference type="Proteomes" id="UP000015502"/>
    </source>
</evidence>
<dbReference type="RefSeq" id="WP_004069243.1">
    <property type="nucleotide sequence ID" value="NC_022084.1"/>
</dbReference>
<dbReference type="GeneID" id="16550491"/>
<keyword evidence="2" id="KW-1185">Reference proteome</keyword>
<evidence type="ECO:0000313" key="1">
    <source>
        <dbReference type="EMBL" id="EHR78012.1"/>
    </source>
</evidence>
<dbReference type="PaxDb" id="523849-OCC_04822"/>
<dbReference type="KEGG" id="tlt:OCC_04822"/>
<dbReference type="Proteomes" id="UP000015502">
    <property type="component" value="Chromosome"/>
</dbReference>
<gene>
    <name evidence="1" type="ORF">OCC_04822</name>
</gene>
<proteinExistence type="predicted"/>
<dbReference type="HOGENOM" id="CLU_2646121_0_0_2"/>
<organism evidence="1 2">
    <name type="scientific">Thermococcus litoralis (strain ATCC 51850 / DSM 5473 / JCM 8560 / NS-C)</name>
    <dbReference type="NCBI Taxonomy" id="523849"/>
    <lineage>
        <taxon>Archaea</taxon>
        <taxon>Methanobacteriati</taxon>
        <taxon>Methanobacteriota</taxon>
        <taxon>Thermococci</taxon>
        <taxon>Thermococcales</taxon>
        <taxon>Thermococcaceae</taxon>
        <taxon>Thermococcus</taxon>
    </lineage>
</organism>
<dbReference type="EMBL" id="CP006670">
    <property type="protein sequence ID" value="EHR78012.1"/>
    <property type="molecule type" value="Genomic_DNA"/>
</dbReference>
<sequence length="76" mass="8576">MTRVFKVKAKISQEVPEFGKGVRYVSLLVLADDESDVKVFAEKYFQEEGLKKENVEILDIEEIKFKKGGVLGVIIG</sequence>